<dbReference type="Proteomes" id="UP000681722">
    <property type="component" value="Unassembled WGS sequence"/>
</dbReference>
<evidence type="ECO:0000256" key="3">
    <source>
        <dbReference type="SAM" id="MobiDB-lite"/>
    </source>
</evidence>
<gene>
    <name evidence="5" type="ORF">GPM918_LOCUS12604</name>
    <name evidence="6" type="ORF">SRO942_LOCUS12604</name>
</gene>
<dbReference type="OrthoDB" id="10020956at2759"/>
<feature type="region of interest" description="Disordered" evidence="3">
    <location>
        <begin position="1"/>
        <end position="24"/>
    </location>
</feature>
<keyword evidence="2" id="KW-0175">Coiled coil</keyword>
<keyword evidence="1" id="KW-0479">Metal-binding</keyword>
<dbReference type="InterPro" id="IPR013087">
    <property type="entry name" value="Znf_C2H2_type"/>
</dbReference>
<name>A0A814EZI4_9BILA</name>
<feature type="region of interest" description="Disordered" evidence="3">
    <location>
        <begin position="287"/>
        <end position="310"/>
    </location>
</feature>
<sequence length="1035" mass="115518">MANELELIGHQEGEQHQHTTTTTTNDDFSLIKHNKRIMKISRRKQIRPNRLMNDETLPNTENPELVISQHQTADHSSDESNTGDISGTEEKLNAGDIGHERIADQSLVTNFVSISSSEHHDNNISTPLTNSMQATNFSPLSFSSPHSPHHYCSSSSSSSTCSSSPTINTIKPVSYTLLNSNQNNLTCNDIILPILTTTETSTTDNVNENSSLLLTSSTSPSSSTLPRHEAYCHLCRKEFCNKYFLKTHFAKKHGVLDMTTTVSVGPGVMSHFKYSADKSNINKNLVATTSSSSSSSKSPTHGNGILATPSDSIDDMLHVKKCEENTNNTMKISKETKTTPLSTPTKHDHSADALTEDYCELCQKRFCNKYYLRKHRAEVHGVYTDYIKSLQRSGESPLKSGRPSTTQNTNTLSILTPTTPSTSSQNATSSNMLLMNPYMLHPSQFFLPRNTFSDLKIPQKTFTSPSNFTIHSKISSSSEQQQHSTKDDNNINTIKIENECDEAEKHDGQTLCEDMNELDIKLNEQHKSNENEEESIKQKEIKVESIENKLNDRRNLLCCELCDQQFKNKQLLRIHVNKHHSTTSLENGRNHTKQMCPSNKNNLDRLAFLSPYVDTTSVLAHKLEHTMPYGIMADSYFCAKMADRVVCEICNKQVCNKYFLKTHKAKVHGITNDIAPTMVNMNSSQQQSTTAAVVDDTTATFNDDNESSQSTKEDETSSTGVNNESFSMSSLILTAEDRGDLIEANIDPEAYCIICKKEFCSKYFLRTHQQNIHGLPIALSSSSTTITMTTAPSLISNSYTNGLKRNQKHTKRSAISPSIPTSETLSDSKIAISSSPSLADTYQTLLQFMQAAAAITENPSQNPFLIMSALSGTNQFSDLLSNDYKKRLLIQKNGTINENESNDEEEDEADGNHACKKNYSDSDQQNHQKTGKRKVNNSHEQENSMDIKKRKTNSNDFKLSKLNVDTSQINLTNETLIMNGGDSGGLQPFLLESDDPKFIHTFVPCMVFLPVKNRVTKQVHLNLRLKPVLTNDETN</sequence>
<feature type="compositionally biased region" description="Low complexity" evidence="3">
    <location>
        <begin position="408"/>
        <end position="429"/>
    </location>
</feature>
<dbReference type="PANTHER" id="PTHR21190:SF1">
    <property type="entry name" value="GH10077P"/>
    <property type="match status" value="1"/>
</dbReference>
<dbReference type="EMBL" id="CAJNOQ010002779">
    <property type="protein sequence ID" value="CAF0978105.1"/>
    <property type="molecule type" value="Genomic_DNA"/>
</dbReference>
<dbReference type="AlphaFoldDB" id="A0A814EZI4"/>
<dbReference type="PROSITE" id="PS50157">
    <property type="entry name" value="ZINC_FINGER_C2H2_2"/>
    <property type="match status" value="1"/>
</dbReference>
<feature type="compositionally biased region" description="Acidic residues" evidence="3">
    <location>
        <begin position="900"/>
        <end position="909"/>
    </location>
</feature>
<accession>A0A814EZI4</accession>
<feature type="compositionally biased region" description="Basic and acidic residues" evidence="3">
    <location>
        <begin position="937"/>
        <end position="947"/>
    </location>
</feature>
<reference evidence="5" key="1">
    <citation type="submission" date="2021-02" db="EMBL/GenBank/DDBJ databases">
        <authorList>
            <person name="Nowell W R."/>
        </authorList>
    </citation>
    <scope>NUCLEOTIDE SEQUENCE</scope>
</reference>
<feature type="compositionally biased region" description="Basic and acidic residues" evidence="3">
    <location>
        <begin position="910"/>
        <end position="926"/>
    </location>
</feature>
<dbReference type="PANTHER" id="PTHR21190">
    <property type="entry name" value="GH10077P"/>
    <property type="match status" value="1"/>
</dbReference>
<evidence type="ECO:0000313" key="5">
    <source>
        <dbReference type="EMBL" id="CAF0978105.1"/>
    </source>
</evidence>
<evidence type="ECO:0000256" key="2">
    <source>
        <dbReference type="SAM" id="Coils"/>
    </source>
</evidence>
<organism evidence="5 7">
    <name type="scientific">Didymodactylos carnosus</name>
    <dbReference type="NCBI Taxonomy" id="1234261"/>
    <lineage>
        <taxon>Eukaryota</taxon>
        <taxon>Metazoa</taxon>
        <taxon>Spiralia</taxon>
        <taxon>Gnathifera</taxon>
        <taxon>Rotifera</taxon>
        <taxon>Eurotatoria</taxon>
        <taxon>Bdelloidea</taxon>
        <taxon>Philodinida</taxon>
        <taxon>Philodinidae</taxon>
        <taxon>Didymodactylos</taxon>
    </lineage>
</organism>
<comment type="caution">
    <text evidence="5">The sequence shown here is derived from an EMBL/GenBank/DDBJ whole genome shotgun (WGS) entry which is preliminary data.</text>
</comment>
<feature type="region of interest" description="Disordered" evidence="3">
    <location>
        <begin position="70"/>
        <end position="91"/>
    </location>
</feature>
<dbReference type="Proteomes" id="UP000663829">
    <property type="component" value="Unassembled WGS sequence"/>
</dbReference>
<protein>
    <recommendedName>
        <fullName evidence="4">C2H2-type domain-containing protein</fullName>
    </recommendedName>
</protein>
<feature type="region of interest" description="Disordered" evidence="3">
    <location>
        <begin position="393"/>
        <end position="429"/>
    </location>
</feature>
<evidence type="ECO:0000313" key="7">
    <source>
        <dbReference type="Proteomes" id="UP000663829"/>
    </source>
</evidence>
<dbReference type="PROSITE" id="PS00028">
    <property type="entry name" value="ZINC_FINGER_C2H2_1"/>
    <property type="match status" value="5"/>
</dbReference>
<feature type="domain" description="C2H2-type" evidence="4">
    <location>
        <begin position="357"/>
        <end position="380"/>
    </location>
</feature>
<feature type="coiled-coil region" evidence="2">
    <location>
        <begin position="515"/>
        <end position="556"/>
    </location>
</feature>
<feature type="compositionally biased region" description="Basic and acidic residues" evidence="3">
    <location>
        <begin position="7"/>
        <end position="17"/>
    </location>
</feature>
<proteinExistence type="predicted"/>
<feature type="region of interest" description="Disordered" evidence="3">
    <location>
        <begin position="468"/>
        <end position="489"/>
    </location>
</feature>
<feature type="region of interest" description="Disordered" evidence="3">
    <location>
        <begin position="896"/>
        <end position="954"/>
    </location>
</feature>
<feature type="compositionally biased region" description="Polar residues" evidence="3">
    <location>
        <begin position="468"/>
        <end position="483"/>
    </location>
</feature>
<evidence type="ECO:0000259" key="4">
    <source>
        <dbReference type="PROSITE" id="PS50157"/>
    </source>
</evidence>
<dbReference type="Pfam" id="PF00096">
    <property type="entry name" value="zf-C2H2"/>
    <property type="match status" value="1"/>
</dbReference>
<keyword evidence="1" id="KW-0862">Zinc</keyword>
<dbReference type="SMART" id="SM00355">
    <property type="entry name" value="ZnF_C2H2"/>
    <property type="match status" value="5"/>
</dbReference>
<dbReference type="GO" id="GO:0008270">
    <property type="term" value="F:zinc ion binding"/>
    <property type="evidence" value="ECO:0007669"/>
    <property type="project" value="UniProtKB-KW"/>
</dbReference>
<keyword evidence="7" id="KW-1185">Reference proteome</keyword>
<dbReference type="EMBL" id="CAJOBC010002779">
    <property type="protein sequence ID" value="CAF3750917.1"/>
    <property type="molecule type" value="Genomic_DNA"/>
</dbReference>
<evidence type="ECO:0000256" key="1">
    <source>
        <dbReference type="PROSITE-ProRule" id="PRU00042"/>
    </source>
</evidence>
<evidence type="ECO:0000313" key="6">
    <source>
        <dbReference type="EMBL" id="CAF3750917.1"/>
    </source>
</evidence>
<feature type="region of interest" description="Disordered" evidence="3">
    <location>
        <begin position="700"/>
        <end position="723"/>
    </location>
</feature>
<keyword evidence="1" id="KW-0863">Zinc-finger</keyword>